<dbReference type="GO" id="GO:0000155">
    <property type="term" value="F:phosphorelay sensor kinase activity"/>
    <property type="evidence" value="ECO:0007669"/>
    <property type="project" value="InterPro"/>
</dbReference>
<dbReference type="OrthoDB" id="81871at2"/>
<evidence type="ECO:0000256" key="8">
    <source>
        <dbReference type="ARBA" id="ARBA00022741"/>
    </source>
</evidence>
<name>E3HDX8_ILYPC</name>
<keyword evidence="5" id="KW-0597">Phosphoprotein</keyword>
<dbReference type="PANTHER" id="PTHR45528:SF1">
    <property type="entry name" value="SENSOR HISTIDINE KINASE CPXA"/>
    <property type="match status" value="1"/>
</dbReference>
<keyword evidence="13 14" id="KW-0472">Membrane</keyword>
<dbReference type="InterPro" id="IPR036890">
    <property type="entry name" value="HATPase_C_sf"/>
</dbReference>
<dbReference type="EC" id="2.7.13.3" evidence="3"/>
<evidence type="ECO:0000256" key="2">
    <source>
        <dbReference type="ARBA" id="ARBA00004651"/>
    </source>
</evidence>
<dbReference type="GO" id="GO:0005524">
    <property type="term" value="F:ATP binding"/>
    <property type="evidence" value="ECO:0007669"/>
    <property type="project" value="UniProtKB-KW"/>
</dbReference>
<feature type="domain" description="Histidine kinase" evidence="15">
    <location>
        <begin position="235"/>
        <end position="436"/>
    </location>
</feature>
<dbReference type="Pfam" id="PF00672">
    <property type="entry name" value="HAMP"/>
    <property type="match status" value="1"/>
</dbReference>
<dbReference type="KEGG" id="ipo:Ilyop_2838"/>
<dbReference type="InterPro" id="IPR050398">
    <property type="entry name" value="HssS/ArlS-like"/>
</dbReference>
<evidence type="ECO:0000313" key="17">
    <source>
        <dbReference type="EMBL" id="ADO84590.1"/>
    </source>
</evidence>
<dbReference type="Gene3D" id="3.30.565.10">
    <property type="entry name" value="Histidine kinase-like ATPase, C-terminal domain"/>
    <property type="match status" value="1"/>
</dbReference>
<geneLocation type="plasmid" evidence="17 18">
    <name>pILYOP02</name>
</geneLocation>
<dbReference type="PANTHER" id="PTHR45528">
    <property type="entry name" value="SENSOR HISTIDINE KINASE CPXA"/>
    <property type="match status" value="1"/>
</dbReference>
<evidence type="ECO:0000256" key="11">
    <source>
        <dbReference type="ARBA" id="ARBA00022989"/>
    </source>
</evidence>
<dbReference type="AlphaFoldDB" id="E3HDX8"/>
<evidence type="ECO:0000256" key="10">
    <source>
        <dbReference type="ARBA" id="ARBA00022840"/>
    </source>
</evidence>
<dbReference type="SMART" id="SM00388">
    <property type="entry name" value="HisKA"/>
    <property type="match status" value="1"/>
</dbReference>
<keyword evidence="11 14" id="KW-1133">Transmembrane helix</keyword>
<dbReference type="InterPro" id="IPR003660">
    <property type="entry name" value="HAMP_dom"/>
</dbReference>
<proteinExistence type="predicted"/>
<evidence type="ECO:0000259" key="16">
    <source>
        <dbReference type="PROSITE" id="PS50885"/>
    </source>
</evidence>
<keyword evidence="18" id="KW-1185">Reference proteome</keyword>
<evidence type="ECO:0000313" key="18">
    <source>
        <dbReference type="Proteomes" id="UP000006875"/>
    </source>
</evidence>
<dbReference type="GO" id="GO:0005886">
    <property type="term" value="C:plasma membrane"/>
    <property type="evidence" value="ECO:0007669"/>
    <property type="project" value="UniProtKB-SubCell"/>
</dbReference>
<evidence type="ECO:0000256" key="9">
    <source>
        <dbReference type="ARBA" id="ARBA00022777"/>
    </source>
</evidence>
<dbReference type="HOGENOM" id="CLU_000445_89_6_0"/>
<dbReference type="Pfam" id="PF00512">
    <property type="entry name" value="HisKA"/>
    <property type="match status" value="1"/>
</dbReference>
<dbReference type="PROSITE" id="PS50109">
    <property type="entry name" value="HIS_KIN"/>
    <property type="match status" value="1"/>
</dbReference>
<dbReference type="SUPFAM" id="SSF47384">
    <property type="entry name" value="Homodimeric domain of signal transducing histidine kinase"/>
    <property type="match status" value="1"/>
</dbReference>
<evidence type="ECO:0000256" key="13">
    <source>
        <dbReference type="ARBA" id="ARBA00023136"/>
    </source>
</evidence>
<reference evidence="17 18" key="1">
    <citation type="journal article" date="2010" name="Stand. Genomic Sci.">
        <title>Complete genome sequence of Ilyobacter polytropus type strain (CuHbu1).</title>
        <authorList>
            <person name="Sikorski J."/>
            <person name="Chertkov O."/>
            <person name="Lapidus A."/>
            <person name="Nolan M."/>
            <person name="Lucas S."/>
            <person name="Del Rio T.G."/>
            <person name="Tice H."/>
            <person name="Cheng J.F."/>
            <person name="Tapia R."/>
            <person name="Han C."/>
            <person name="Goodwin L."/>
            <person name="Pitluck S."/>
            <person name="Liolios K."/>
            <person name="Ivanova N."/>
            <person name="Mavromatis K."/>
            <person name="Mikhailova N."/>
            <person name="Pati A."/>
            <person name="Chen A."/>
            <person name="Palaniappan K."/>
            <person name="Land M."/>
            <person name="Hauser L."/>
            <person name="Chang Y.J."/>
            <person name="Jeffries C.D."/>
            <person name="Brambilla E."/>
            <person name="Yasawong M."/>
            <person name="Rohde M."/>
            <person name="Pukall R."/>
            <person name="Spring S."/>
            <person name="Goker M."/>
            <person name="Woyke T."/>
            <person name="Bristow J."/>
            <person name="Eisen J.A."/>
            <person name="Markowitz V."/>
            <person name="Hugenholtz P."/>
            <person name="Kyrpides N.C."/>
            <person name="Klenk H.P."/>
        </authorList>
    </citation>
    <scope>NUCLEOTIDE SEQUENCE [LARGE SCALE GENOMIC DNA]</scope>
    <source>
        <strain evidence="18">ATCC 51220 / DSM 2926 / LMG 16218 / CuHBu1</strain>
        <plasmid evidence="18">pILYOP02</plasmid>
    </source>
</reference>
<comment type="catalytic activity">
    <reaction evidence="1">
        <text>ATP + protein L-histidine = ADP + protein N-phospho-L-histidine.</text>
        <dbReference type="EC" id="2.7.13.3"/>
    </reaction>
</comment>
<dbReference type="CDD" id="cd06225">
    <property type="entry name" value="HAMP"/>
    <property type="match status" value="1"/>
</dbReference>
<feature type="transmembrane region" description="Helical" evidence="14">
    <location>
        <begin position="15"/>
        <end position="37"/>
    </location>
</feature>
<feature type="domain" description="HAMP" evidence="16">
    <location>
        <begin position="175"/>
        <end position="227"/>
    </location>
</feature>
<dbReference type="Gene3D" id="1.10.287.130">
    <property type="match status" value="1"/>
</dbReference>
<dbReference type="InterPro" id="IPR005467">
    <property type="entry name" value="His_kinase_dom"/>
</dbReference>
<dbReference type="SMART" id="SM00304">
    <property type="entry name" value="HAMP"/>
    <property type="match status" value="1"/>
</dbReference>
<dbReference type="Proteomes" id="UP000006875">
    <property type="component" value="Plasmid pILYOP02"/>
</dbReference>
<dbReference type="eggNOG" id="COG5002">
    <property type="taxonomic scope" value="Bacteria"/>
</dbReference>
<evidence type="ECO:0000256" key="1">
    <source>
        <dbReference type="ARBA" id="ARBA00000085"/>
    </source>
</evidence>
<comment type="subcellular location">
    <subcellularLocation>
        <location evidence="2">Cell membrane</location>
        <topology evidence="2">Multi-pass membrane protein</topology>
    </subcellularLocation>
</comment>
<dbReference type="InterPro" id="IPR003594">
    <property type="entry name" value="HATPase_dom"/>
</dbReference>
<dbReference type="SMART" id="SM00387">
    <property type="entry name" value="HATPase_c"/>
    <property type="match status" value="1"/>
</dbReference>
<keyword evidence="6" id="KW-0808">Transferase</keyword>
<dbReference type="CDD" id="cd00082">
    <property type="entry name" value="HisKA"/>
    <property type="match status" value="1"/>
</dbReference>
<keyword evidence="17" id="KW-0614">Plasmid</keyword>
<dbReference type="eggNOG" id="COG5000">
    <property type="taxonomic scope" value="Bacteria"/>
</dbReference>
<dbReference type="Gene3D" id="6.10.340.10">
    <property type="match status" value="1"/>
</dbReference>
<evidence type="ECO:0000256" key="14">
    <source>
        <dbReference type="SAM" id="Phobius"/>
    </source>
</evidence>
<evidence type="ECO:0000256" key="5">
    <source>
        <dbReference type="ARBA" id="ARBA00022553"/>
    </source>
</evidence>
<accession>E3HDX8</accession>
<evidence type="ECO:0000259" key="15">
    <source>
        <dbReference type="PROSITE" id="PS50109"/>
    </source>
</evidence>
<evidence type="ECO:0000256" key="12">
    <source>
        <dbReference type="ARBA" id="ARBA00023012"/>
    </source>
</evidence>
<evidence type="ECO:0000256" key="6">
    <source>
        <dbReference type="ARBA" id="ARBA00022679"/>
    </source>
</evidence>
<dbReference type="InterPro" id="IPR003661">
    <property type="entry name" value="HisK_dim/P_dom"/>
</dbReference>
<organism evidence="17 18">
    <name type="scientific">Ilyobacter polytropus (strain ATCC 51220 / DSM 2926 / LMG 16218 / CuHBu1)</name>
    <dbReference type="NCBI Taxonomy" id="572544"/>
    <lineage>
        <taxon>Bacteria</taxon>
        <taxon>Fusobacteriati</taxon>
        <taxon>Fusobacteriota</taxon>
        <taxon>Fusobacteriia</taxon>
        <taxon>Fusobacteriales</taxon>
        <taxon>Fusobacteriaceae</taxon>
        <taxon>Ilyobacter</taxon>
    </lineage>
</organism>
<sequence>MSLTKIRINFFKRVFLYSILIVLTTISVSTIFNVFFLDKFYIHRKERIMLKVVGDLKKYSRFKNNEELEDYIYQVKELEGIEISIIKPGHMNMMGRPLMIVGSNPPDKKFKLTKLKGIGALILSYHEKLPDGNRIIVSTSLSVMEAHKHEINLFNILTAFVALSFSLIAGAFFSNRITSDVRLLSKSADEISKLKFPENIEIDRNDEIGDLSRSLAMMSDELKLSINSLRSFVSNASHELKTPISVLCTHAHALVVGQVKNEAEKKRYHEILLKKGLEMREITQNLLTISKLDTPNYQIKKEKIDLKSLIEDSLEKYDFLEFEKDISIVVDIGTNEVIGDSNLLKLATDNIIHNALKYSPNRGVVKIYEEKGCLCIENQSEVIRSEEIENFFQPFYRGKNAEDSEIEGTGLGLSIVKKSLDLNNIPLQIVWKEGKFIFKIFCKNIIDSPK</sequence>
<dbReference type="SUPFAM" id="SSF158472">
    <property type="entry name" value="HAMP domain-like"/>
    <property type="match status" value="1"/>
</dbReference>
<evidence type="ECO:0000256" key="3">
    <source>
        <dbReference type="ARBA" id="ARBA00012438"/>
    </source>
</evidence>
<gene>
    <name evidence="17" type="ordered locus">Ilyop_2838</name>
</gene>
<dbReference type="EMBL" id="CP002283">
    <property type="protein sequence ID" value="ADO84590.1"/>
    <property type="molecule type" value="Genomic_DNA"/>
</dbReference>
<protein>
    <recommendedName>
        <fullName evidence="3">histidine kinase</fullName>
        <ecNumber evidence="3">2.7.13.3</ecNumber>
    </recommendedName>
</protein>
<evidence type="ECO:0000256" key="7">
    <source>
        <dbReference type="ARBA" id="ARBA00022692"/>
    </source>
</evidence>
<dbReference type="InterPro" id="IPR036097">
    <property type="entry name" value="HisK_dim/P_sf"/>
</dbReference>
<keyword evidence="12" id="KW-0902">Two-component regulatory system</keyword>
<feature type="transmembrane region" description="Helical" evidence="14">
    <location>
        <begin position="153"/>
        <end position="173"/>
    </location>
</feature>
<dbReference type="Pfam" id="PF02518">
    <property type="entry name" value="HATPase_c"/>
    <property type="match status" value="1"/>
</dbReference>
<keyword evidence="4" id="KW-1003">Cell membrane</keyword>
<keyword evidence="9 17" id="KW-0418">Kinase</keyword>
<dbReference type="PROSITE" id="PS50885">
    <property type="entry name" value="HAMP"/>
    <property type="match status" value="1"/>
</dbReference>
<evidence type="ECO:0000256" key="4">
    <source>
        <dbReference type="ARBA" id="ARBA00022475"/>
    </source>
</evidence>
<keyword evidence="7 14" id="KW-0812">Transmembrane</keyword>
<dbReference type="SUPFAM" id="SSF55874">
    <property type="entry name" value="ATPase domain of HSP90 chaperone/DNA topoisomerase II/histidine kinase"/>
    <property type="match status" value="1"/>
</dbReference>
<keyword evidence="8" id="KW-0547">Nucleotide-binding</keyword>
<keyword evidence="10" id="KW-0067">ATP-binding</keyword>